<comment type="caution">
    <text evidence="3">The sequence shown here is derived from an EMBL/GenBank/DDBJ whole genome shotgun (WGS) entry which is preliminary data.</text>
</comment>
<dbReference type="Proteomes" id="UP000031967">
    <property type="component" value="Unassembled WGS sequence"/>
</dbReference>
<evidence type="ECO:0000259" key="2">
    <source>
        <dbReference type="Pfam" id="PF08327"/>
    </source>
</evidence>
<organism evidence="3 4">
    <name type="scientific">Gordoniibacillus kamchatkensis</name>
    <dbReference type="NCBI Taxonomy" id="1590651"/>
    <lineage>
        <taxon>Bacteria</taxon>
        <taxon>Bacillati</taxon>
        <taxon>Bacillota</taxon>
        <taxon>Bacilli</taxon>
        <taxon>Bacillales</taxon>
        <taxon>Paenibacillaceae</taxon>
        <taxon>Gordoniibacillus</taxon>
    </lineage>
</organism>
<dbReference type="SUPFAM" id="SSF55961">
    <property type="entry name" value="Bet v1-like"/>
    <property type="match status" value="1"/>
</dbReference>
<dbReference type="CDD" id="cd07814">
    <property type="entry name" value="SRPBCC_CalC_Aha1-like"/>
    <property type="match status" value="1"/>
</dbReference>
<sequence length="148" mass="16081">MSTSSNSPDTGAAPARPVGLTAGAGFQIGVRRTLPVSQEQAWALLTSAEGLPLWIGQLRELPLTPGQTYVTDDGISGEMRVVKPGEQLRLTWRKPEWPGPSTLQIRLIPSHSGRTTISFHQEKLADMAAREQMKLRWEEALAAIAGNL</sequence>
<evidence type="ECO:0000313" key="4">
    <source>
        <dbReference type="Proteomes" id="UP000031967"/>
    </source>
</evidence>
<accession>A0ABR5AI66</accession>
<comment type="similarity">
    <text evidence="1">Belongs to the AHA1 family.</text>
</comment>
<proteinExistence type="inferred from homology"/>
<dbReference type="Pfam" id="PF08327">
    <property type="entry name" value="AHSA1"/>
    <property type="match status" value="1"/>
</dbReference>
<dbReference type="EMBL" id="JXAK01000017">
    <property type="protein sequence ID" value="KIL40714.1"/>
    <property type="molecule type" value="Genomic_DNA"/>
</dbReference>
<keyword evidence="4" id="KW-1185">Reference proteome</keyword>
<evidence type="ECO:0000256" key="1">
    <source>
        <dbReference type="ARBA" id="ARBA00006817"/>
    </source>
</evidence>
<dbReference type="Gene3D" id="3.30.530.20">
    <property type="match status" value="1"/>
</dbReference>
<dbReference type="InterPro" id="IPR013538">
    <property type="entry name" value="ASHA1/2-like_C"/>
</dbReference>
<dbReference type="InterPro" id="IPR023393">
    <property type="entry name" value="START-like_dom_sf"/>
</dbReference>
<evidence type="ECO:0000313" key="3">
    <source>
        <dbReference type="EMBL" id="KIL40714.1"/>
    </source>
</evidence>
<protein>
    <submittedName>
        <fullName evidence="3">ATPase</fullName>
    </submittedName>
</protein>
<feature type="domain" description="Activator of Hsp90 ATPase homologue 1/2-like C-terminal" evidence="2">
    <location>
        <begin position="36"/>
        <end position="145"/>
    </location>
</feature>
<reference evidence="3 4" key="1">
    <citation type="submission" date="2014-12" db="EMBL/GenBank/DDBJ databases">
        <title>Draft genome sequence of Paenibacillus kamchatkensis strain B-2647.</title>
        <authorList>
            <person name="Karlyshev A.V."/>
            <person name="Kudryashova E.B."/>
        </authorList>
    </citation>
    <scope>NUCLEOTIDE SEQUENCE [LARGE SCALE GENOMIC DNA]</scope>
    <source>
        <strain evidence="3 4">VKM B-2647</strain>
    </source>
</reference>
<name>A0ABR5AI66_9BACL</name>
<dbReference type="RefSeq" id="WP_041047727.1">
    <property type="nucleotide sequence ID" value="NZ_JXAK01000017.1"/>
</dbReference>
<gene>
    <name evidence="3" type="ORF">SD70_11545</name>
</gene>